<comment type="caution">
    <text evidence="2">The sequence shown here is derived from an EMBL/GenBank/DDBJ whole genome shotgun (WGS) entry which is preliminary data.</text>
</comment>
<evidence type="ECO:0000313" key="2">
    <source>
        <dbReference type="EMBL" id="KAJ1687829.1"/>
    </source>
</evidence>
<evidence type="ECO:0000313" key="3">
    <source>
        <dbReference type="Proteomes" id="UP001151287"/>
    </source>
</evidence>
<sequence length="320" mass="36884">MNKALLAKWLWQWVARKYGLWRNLIRKLQNDVYSQLPLYSPLLHTFRAINPLLSVTVSVIPRDGKNVIFWQQNWGCGLLRHQLNDLYSFAVDTGITLRDFIAAWSNNDELFRDLLHTSSSANTQLLYLSNLINNLHLELEGTCNDYTWKLNANGSFSVSSMYRLQKYYPKEDSALAALWSMKIQPRMKIFCWQMAIDKLATIDNLKRRGWQLPNRCILCKNKEETTQHIFGDCIFFQQSMTKACLPKTVLTGIQLVGLVSYLTNFSTGNTQRDLLATLAFVTWRERCSRIFRGVALRPEDIASQAVAECKILNPAFSLVS</sequence>
<reference evidence="2" key="1">
    <citation type="journal article" date="2022" name="Cell">
        <title>Repeat-based holocentromeres influence genome architecture and karyotype evolution.</title>
        <authorList>
            <person name="Hofstatter P.G."/>
            <person name="Thangavel G."/>
            <person name="Lux T."/>
            <person name="Neumann P."/>
            <person name="Vondrak T."/>
            <person name="Novak P."/>
            <person name="Zhang M."/>
            <person name="Costa L."/>
            <person name="Castellani M."/>
            <person name="Scott A."/>
            <person name="Toegelov H."/>
            <person name="Fuchs J."/>
            <person name="Mata-Sucre Y."/>
            <person name="Dias Y."/>
            <person name="Vanzela A.L.L."/>
            <person name="Huettel B."/>
            <person name="Almeida C.C.S."/>
            <person name="Simkova H."/>
            <person name="Souza G."/>
            <person name="Pedrosa-Harand A."/>
            <person name="Macas J."/>
            <person name="Mayer K.F.X."/>
            <person name="Houben A."/>
            <person name="Marques A."/>
        </authorList>
    </citation>
    <scope>NUCLEOTIDE SEQUENCE</scope>
    <source>
        <strain evidence="2">RhyBre1mFocal</strain>
    </source>
</reference>
<keyword evidence="3" id="KW-1185">Reference proteome</keyword>
<dbReference type="AlphaFoldDB" id="A0A9Q0C618"/>
<dbReference type="InterPro" id="IPR026960">
    <property type="entry name" value="RVT-Znf"/>
</dbReference>
<name>A0A9Q0C618_9POAL</name>
<gene>
    <name evidence="2" type="ORF">LUZ63_019219</name>
</gene>
<evidence type="ECO:0000259" key="1">
    <source>
        <dbReference type="Pfam" id="PF13966"/>
    </source>
</evidence>
<dbReference type="PANTHER" id="PTHR36617">
    <property type="entry name" value="PROTEIN, PUTATIVE-RELATED"/>
    <property type="match status" value="1"/>
</dbReference>
<dbReference type="OrthoDB" id="689430at2759"/>
<accession>A0A9Q0C618</accession>
<feature type="domain" description="Reverse transcriptase zinc-binding" evidence="1">
    <location>
        <begin position="156"/>
        <end position="237"/>
    </location>
</feature>
<protein>
    <recommendedName>
        <fullName evidence="1">Reverse transcriptase zinc-binding domain-containing protein</fullName>
    </recommendedName>
</protein>
<dbReference type="Proteomes" id="UP001151287">
    <property type="component" value="Unassembled WGS sequence"/>
</dbReference>
<dbReference type="PANTHER" id="PTHR36617:SF5">
    <property type="entry name" value="OS05G0421675 PROTEIN"/>
    <property type="match status" value="1"/>
</dbReference>
<organism evidence="2 3">
    <name type="scientific">Rhynchospora breviuscula</name>
    <dbReference type="NCBI Taxonomy" id="2022672"/>
    <lineage>
        <taxon>Eukaryota</taxon>
        <taxon>Viridiplantae</taxon>
        <taxon>Streptophyta</taxon>
        <taxon>Embryophyta</taxon>
        <taxon>Tracheophyta</taxon>
        <taxon>Spermatophyta</taxon>
        <taxon>Magnoliopsida</taxon>
        <taxon>Liliopsida</taxon>
        <taxon>Poales</taxon>
        <taxon>Cyperaceae</taxon>
        <taxon>Cyperoideae</taxon>
        <taxon>Rhynchosporeae</taxon>
        <taxon>Rhynchospora</taxon>
    </lineage>
</organism>
<dbReference type="Pfam" id="PF13966">
    <property type="entry name" value="zf-RVT"/>
    <property type="match status" value="1"/>
</dbReference>
<proteinExistence type="predicted"/>
<dbReference type="EMBL" id="JAMQYH010000005">
    <property type="protein sequence ID" value="KAJ1687829.1"/>
    <property type="molecule type" value="Genomic_DNA"/>
</dbReference>